<evidence type="ECO:0000313" key="2">
    <source>
        <dbReference type="Proteomes" id="UP001217417"/>
    </source>
</evidence>
<protein>
    <submittedName>
        <fullName evidence="1">Uncharacterized protein</fullName>
    </submittedName>
</protein>
<proteinExistence type="predicted"/>
<dbReference type="EMBL" id="JARPMG010000005">
    <property type="protein sequence ID" value="KAJ8100494.1"/>
    <property type="molecule type" value="Genomic_DNA"/>
</dbReference>
<dbReference type="Proteomes" id="UP001217417">
    <property type="component" value="Unassembled WGS sequence"/>
</dbReference>
<name>A0AAD7VT95_9ASCO</name>
<dbReference type="AlphaFoldDB" id="A0AAD7VT95"/>
<keyword evidence="2" id="KW-1185">Reference proteome</keyword>
<dbReference type="RefSeq" id="XP_056043944.1">
    <property type="nucleotide sequence ID" value="XM_056189289.1"/>
</dbReference>
<dbReference type="GeneID" id="80884455"/>
<evidence type="ECO:0000313" key="1">
    <source>
        <dbReference type="EMBL" id="KAJ8100494.1"/>
    </source>
</evidence>
<reference evidence="1" key="1">
    <citation type="submission" date="2023-03" db="EMBL/GenBank/DDBJ databases">
        <title>Near-Complete genome sequence of Lipomyces tetrasporous NRRL Y-64009, an oleaginous yeast capable of growing on lignocellulosic hydrolysates.</title>
        <authorList>
            <consortium name="Lawrence Berkeley National Laboratory"/>
            <person name="Jagtap S.S."/>
            <person name="Liu J.-J."/>
            <person name="Walukiewicz H.E."/>
            <person name="Pangilinan J."/>
            <person name="Lipzen A."/>
            <person name="Ahrendt S."/>
            <person name="Koriabine M."/>
            <person name="Cobaugh K."/>
            <person name="Salamov A."/>
            <person name="Yoshinaga Y."/>
            <person name="Ng V."/>
            <person name="Daum C."/>
            <person name="Grigoriev I.V."/>
            <person name="Slininger P.J."/>
            <person name="Dien B.S."/>
            <person name="Jin Y.-S."/>
            <person name="Rao C.V."/>
        </authorList>
    </citation>
    <scope>NUCLEOTIDE SEQUENCE</scope>
    <source>
        <strain evidence="1">NRRL Y-64009</strain>
    </source>
</reference>
<accession>A0AAD7VT95</accession>
<comment type="caution">
    <text evidence="1">The sequence shown here is derived from an EMBL/GenBank/DDBJ whole genome shotgun (WGS) entry which is preliminary data.</text>
</comment>
<organism evidence="1 2">
    <name type="scientific">Lipomyces tetrasporus</name>
    <dbReference type="NCBI Taxonomy" id="54092"/>
    <lineage>
        <taxon>Eukaryota</taxon>
        <taxon>Fungi</taxon>
        <taxon>Dikarya</taxon>
        <taxon>Ascomycota</taxon>
        <taxon>Saccharomycotina</taxon>
        <taxon>Lipomycetes</taxon>
        <taxon>Lipomycetales</taxon>
        <taxon>Lipomycetaceae</taxon>
        <taxon>Lipomyces</taxon>
    </lineage>
</organism>
<sequence>MAMPAARKLLLFGSGAMTLDEPYFSRILSFVKDDAASQWAVHAIEDIESGWDSLCESIPKLQQTPGANHAHRLAEWLRPGVITPQSTVANLPNAILGPLVINLSSEYSLKTSDSFRP</sequence>
<gene>
    <name evidence="1" type="ORF">POJ06DRAFT_268084</name>
</gene>